<name>A0ABR1UQ70_9PEZI</name>
<feature type="domain" description="Peptidase C14 caspase" evidence="1">
    <location>
        <begin position="39"/>
        <end position="167"/>
    </location>
</feature>
<dbReference type="Proteomes" id="UP001433268">
    <property type="component" value="Unassembled WGS sequence"/>
</dbReference>
<evidence type="ECO:0000313" key="2">
    <source>
        <dbReference type="EMBL" id="KAK8061061.1"/>
    </source>
</evidence>
<reference evidence="2 3" key="1">
    <citation type="submission" date="2023-01" db="EMBL/GenBank/DDBJ databases">
        <title>Analysis of 21 Apiospora genomes using comparative genomics revels a genus with tremendous synthesis potential of carbohydrate active enzymes and secondary metabolites.</title>
        <authorList>
            <person name="Sorensen T."/>
        </authorList>
    </citation>
    <scope>NUCLEOTIDE SEQUENCE [LARGE SCALE GENOMIC DNA]</scope>
    <source>
        <strain evidence="2 3">CBS 114990</strain>
    </source>
</reference>
<evidence type="ECO:0000313" key="3">
    <source>
        <dbReference type="Proteomes" id="UP001433268"/>
    </source>
</evidence>
<evidence type="ECO:0000259" key="1">
    <source>
        <dbReference type="Pfam" id="PF00656"/>
    </source>
</evidence>
<dbReference type="InterPro" id="IPR011600">
    <property type="entry name" value="Pept_C14_caspase"/>
</dbReference>
<gene>
    <name evidence="2" type="ORF">PG997_015282</name>
</gene>
<dbReference type="EMBL" id="JAQQWN010000011">
    <property type="protein sequence ID" value="KAK8061061.1"/>
    <property type="molecule type" value="Genomic_DNA"/>
</dbReference>
<keyword evidence="3" id="KW-1185">Reference proteome</keyword>
<sequence length="249" mass="28152">MDGNWLKSTNEEVLVSIERRDQLKPKVLVLYWETGNVGFKTECQAVREMFEETFHYPTEEFAIPSKNVEAATPNQTLEYELMSRVTKLLSEATHRSTLIIYYGGHGDEDHDKHRGQECQSVWAEFEAGGSTLRWYKIQELMRESSADILLILDCCFAAQAARGRNDRRGRFEILAAAAMGMPTRGPGKKSFTTVLLEDIHEEVAKGGVIEHQGHTYSTLHSAKGPLRYASPYSSNRRTNLSQTRASCCL</sequence>
<dbReference type="RefSeq" id="XP_066660481.1">
    <property type="nucleotide sequence ID" value="XM_066819596.1"/>
</dbReference>
<accession>A0ABR1UQ70</accession>
<proteinExistence type="predicted"/>
<dbReference type="Pfam" id="PF00656">
    <property type="entry name" value="Peptidase_C14"/>
    <property type="match status" value="1"/>
</dbReference>
<dbReference type="GeneID" id="92052656"/>
<comment type="caution">
    <text evidence="2">The sequence shown here is derived from an EMBL/GenBank/DDBJ whole genome shotgun (WGS) entry which is preliminary data.</text>
</comment>
<organism evidence="2 3">
    <name type="scientific">Apiospora hydei</name>
    <dbReference type="NCBI Taxonomy" id="1337664"/>
    <lineage>
        <taxon>Eukaryota</taxon>
        <taxon>Fungi</taxon>
        <taxon>Dikarya</taxon>
        <taxon>Ascomycota</taxon>
        <taxon>Pezizomycotina</taxon>
        <taxon>Sordariomycetes</taxon>
        <taxon>Xylariomycetidae</taxon>
        <taxon>Amphisphaeriales</taxon>
        <taxon>Apiosporaceae</taxon>
        <taxon>Apiospora</taxon>
    </lineage>
</organism>
<protein>
    <recommendedName>
        <fullName evidence="1">Peptidase C14 caspase domain-containing protein</fullName>
    </recommendedName>
</protein>
<dbReference type="Gene3D" id="3.40.50.1460">
    <property type="match status" value="1"/>
</dbReference>